<evidence type="ECO:0000313" key="2">
    <source>
        <dbReference type="EMBL" id="OSX72958.1"/>
    </source>
</evidence>
<reference evidence="2 3" key="1">
    <citation type="submission" date="2017-03" db="EMBL/GenBank/DDBJ databases">
        <title>WGS assembly of Porphyra umbilicalis.</title>
        <authorList>
            <person name="Brawley S.H."/>
            <person name="Blouin N.A."/>
            <person name="Ficko-Blean E."/>
            <person name="Wheeler G.L."/>
            <person name="Lohr M."/>
            <person name="Goodson H.V."/>
            <person name="Jenkins J.W."/>
            <person name="Blaby-Haas C.E."/>
            <person name="Helliwell K.E."/>
            <person name="Chan C."/>
            <person name="Marriage T."/>
            <person name="Bhattacharya D."/>
            <person name="Klein A.S."/>
            <person name="Badis Y."/>
            <person name="Brodie J."/>
            <person name="Cao Y."/>
            <person name="Collen J."/>
            <person name="Dittami S.M."/>
            <person name="Gachon C.M."/>
            <person name="Green B.R."/>
            <person name="Karpowicz S."/>
            <person name="Kim J.W."/>
            <person name="Kudahl U."/>
            <person name="Lin S."/>
            <person name="Michel G."/>
            <person name="Mittag M."/>
            <person name="Olson B.J."/>
            <person name="Pangilinan J."/>
            <person name="Peng Y."/>
            <person name="Qiu H."/>
            <person name="Shu S."/>
            <person name="Singer J.T."/>
            <person name="Smith A.G."/>
            <person name="Sprecher B.N."/>
            <person name="Wagner V."/>
            <person name="Wang W."/>
            <person name="Wang Z.-Y."/>
            <person name="Yan J."/>
            <person name="Yarish C."/>
            <person name="Zoeuner-Riek S."/>
            <person name="Zhuang Y."/>
            <person name="Zou Y."/>
            <person name="Lindquist E.A."/>
            <person name="Grimwood J."/>
            <person name="Barry K."/>
            <person name="Rokhsar D.S."/>
            <person name="Schmutz J."/>
            <person name="Stiller J.W."/>
            <person name="Grossman A.R."/>
            <person name="Prochnik S.E."/>
        </authorList>
    </citation>
    <scope>NUCLEOTIDE SEQUENCE [LARGE SCALE GENOMIC DNA]</scope>
    <source>
        <strain evidence="2">4086291</strain>
    </source>
</reference>
<feature type="compositionally biased region" description="Gly residues" evidence="1">
    <location>
        <begin position="1"/>
        <end position="11"/>
    </location>
</feature>
<feature type="region of interest" description="Disordered" evidence="1">
    <location>
        <begin position="1"/>
        <end position="31"/>
    </location>
</feature>
<proteinExistence type="predicted"/>
<sequence length="105" mass="10945">MGDVCLGGGGSPPTSDGGDGTGHDWSGPLPASPFPLSVEHSICHGVLLSRWLGASRRRQAQGGRSEPHTMARSQAYGPGRSHYAPIQLAVPRYPDGTATARIVRS</sequence>
<gene>
    <name evidence="2" type="ORF">BU14_0392s0017</name>
</gene>
<feature type="region of interest" description="Disordered" evidence="1">
    <location>
        <begin position="56"/>
        <end position="80"/>
    </location>
</feature>
<protein>
    <submittedName>
        <fullName evidence="2">Uncharacterized protein</fullName>
    </submittedName>
</protein>
<accession>A0A1X6NWH4</accession>
<dbReference type="EMBL" id="KV919029">
    <property type="protein sequence ID" value="OSX72958.1"/>
    <property type="molecule type" value="Genomic_DNA"/>
</dbReference>
<evidence type="ECO:0000313" key="3">
    <source>
        <dbReference type="Proteomes" id="UP000218209"/>
    </source>
</evidence>
<keyword evidence="3" id="KW-1185">Reference proteome</keyword>
<evidence type="ECO:0000256" key="1">
    <source>
        <dbReference type="SAM" id="MobiDB-lite"/>
    </source>
</evidence>
<name>A0A1X6NWH4_PORUM</name>
<organism evidence="2 3">
    <name type="scientific">Porphyra umbilicalis</name>
    <name type="common">Purple laver</name>
    <name type="synonym">Red alga</name>
    <dbReference type="NCBI Taxonomy" id="2786"/>
    <lineage>
        <taxon>Eukaryota</taxon>
        <taxon>Rhodophyta</taxon>
        <taxon>Bangiophyceae</taxon>
        <taxon>Bangiales</taxon>
        <taxon>Bangiaceae</taxon>
        <taxon>Porphyra</taxon>
    </lineage>
</organism>
<dbReference type="Proteomes" id="UP000218209">
    <property type="component" value="Unassembled WGS sequence"/>
</dbReference>
<dbReference type="AlphaFoldDB" id="A0A1X6NWH4"/>